<dbReference type="CDD" id="cd00154">
    <property type="entry name" value="Rab"/>
    <property type="match status" value="1"/>
</dbReference>
<dbReference type="SMART" id="SM00174">
    <property type="entry name" value="RHO"/>
    <property type="match status" value="1"/>
</dbReference>
<dbReference type="PROSITE" id="PS51421">
    <property type="entry name" value="RAS"/>
    <property type="match status" value="1"/>
</dbReference>
<sequence>MISIDNGSTNSKVVLLGNSGTGKTSILQCQLNRSMNETSLPTIGCVYHEVNILVKDENISLKVWDTAGQEIYRSIVPIYVRGSAAAILVYDVSEPASLSSLSQWLSILLEESENVLLYVVGNKIDLTDRYVVEDKEAKHYADSIHASFFKVSAKEAKGVNDLFTAIANDLCGNKNFITREVAEQNQKADGCC</sequence>
<dbReference type="SMART" id="SM00176">
    <property type="entry name" value="RAN"/>
    <property type="match status" value="1"/>
</dbReference>
<protein>
    <recommendedName>
        <fullName evidence="4">Small GTP-binding protein</fullName>
    </recommendedName>
</protein>
<keyword evidence="1" id="KW-0547">Nucleotide-binding</keyword>
<dbReference type="NCBIfam" id="TIGR00231">
    <property type="entry name" value="small_GTP"/>
    <property type="match status" value="1"/>
</dbReference>
<organism evidence="2 3">
    <name type="scientific">Tritrichomonas musculus</name>
    <dbReference type="NCBI Taxonomy" id="1915356"/>
    <lineage>
        <taxon>Eukaryota</taxon>
        <taxon>Metamonada</taxon>
        <taxon>Parabasalia</taxon>
        <taxon>Tritrichomonadida</taxon>
        <taxon>Tritrichomonadidae</taxon>
        <taxon>Tritrichomonas</taxon>
    </lineage>
</organism>
<evidence type="ECO:0000256" key="1">
    <source>
        <dbReference type="ARBA" id="ARBA00022741"/>
    </source>
</evidence>
<dbReference type="SMART" id="SM00177">
    <property type="entry name" value="ARF"/>
    <property type="match status" value="1"/>
</dbReference>
<keyword evidence="3" id="KW-1185">Reference proteome</keyword>
<dbReference type="InterPro" id="IPR005225">
    <property type="entry name" value="Small_GTP-bd"/>
</dbReference>
<accession>A0ABR2IYA0</accession>
<dbReference type="Pfam" id="PF00071">
    <property type="entry name" value="Ras"/>
    <property type="match status" value="1"/>
</dbReference>
<dbReference type="InterPro" id="IPR001806">
    <property type="entry name" value="Small_GTPase"/>
</dbReference>
<reference evidence="2 3" key="1">
    <citation type="submission" date="2024-04" db="EMBL/GenBank/DDBJ databases">
        <title>Tritrichomonas musculus Genome.</title>
        <authorList>
            <person name="Alves-Ferreira E."/>
            <person name="Grigg M."/>
            <person name="Lorenzi H."/>
            <person name="Galac M."/>
        </authorList>
    </citation>
    <scope>NUCLEOTIDE SEQUENCE [LARGE SCALE GENOMIC DNA]</scope>
    <source>
        <strain evidence="2 3">EAF2021</strain>
    </source>
</reference>
<gene>
    <name evidence="2" type="ORF">M9Y10_008499</name>
</gene>
<dbReference type="PANTHER" id="PTHR47978">
    <property type="match status" value="1"/>
</dbReference>
<dbReference type="PROSITE" id="PS51419">
    <property type="entry name" value="RAB"/>
    <property type="match status" value="1"/>
</dbReference>
<dbReference type="SUPFAM" id="SSF52540">
    <property type="entry name" value="P-loop containing nucleoside triphosphate hydrolases"/>
    <property type="match status" value="1"/>
</dbReference>
<dbReference type="Proteomes" id="UP001470230">
    <property type="component" value="Unassembled WGS sequence"/>
</dbReference>
<evidence type="ECO:0000313" key="2">
    <source>
        <dbReference type="EMBL" id="KAK8870612.1"/>
    </source>
</evidence>
<proteinExistence type="predicted"/>
<dbReference type="EMBL" id="JAPFFF010000014">
    <property type="protein sequence ID" value="KAK8870612.1"/>
    <property type="molecule type" value="Genomic_DNA"/>
</dbReference>
<dbReference type="SMART" id="SM00173">
    <property type="entry name" value="RAS"/>
    <property type="match status" value="1"/>
</dbReference>
<dbReference type="SMART" id="SM00175">
    <property type="entry name" value="RAB"/>
    <property type="match status" value="1"/>
</dbReference>
<evidence type="ECO:0000313" key="3">
    <source>
        <dbReference type="Proteomes" id="UP001470230"/>
    </source>
</evidence>
<evidence type="ECO:0008006" key="4">
    <source>
        <dbReference type="Google" id="ProtNLM"/>
    </source>
</evidence>
<comment type="caution">
    <text evidence="2">The sequence shown here is derived from an EMBL/GenBank/DDBJ whole genome shotgun (WGS) entry which is preliminary data.</text>
</comment>
<dbReference type="Gene3D" id="3.40.50.300">
    <property type="entry name" value="P-loop containing nucleotide triphosphate hydrolases"/>
    <property type="match status" value="1"/>
</dbReference>
<name>A0ABR2IYA0_9EUKA</name>
<dbReference type="PRINTS" id="PR00449">
    <property type="entry name" value="RASTRNSFRMNG"/>
</dbReference>
<dbReference type="InterPro" id="IPR027417">
    <property type="entry name" value="P-loop_NTPase"/>
</dbReference>